<dbReference type="Gene3D" id="3.40.1350.10">
    <property type="match status" value="1"/>
</dbReference>
<dbReference type="InterPro" id="IPR011856">
    <property type="entry name" value="tRNA_endonuc-like_dom_sf"/>
</dbReference>
<dbReference type="KEGG" id="spac:B1H29_19660"/>
<evidence type="ECO:0000313" key="2">
    <source>
        <dbReference type="Proteomes" id="UP000189443"/>
    </source>
</evidence>
<sequence>MGSKNDEGAGMTIKRGRKGELGLEVLPLVHMALPEPDGQTLLRDRHPETMAAIGHALRASLDNISRLQGQQAQYAFEAVVVALGGVRLIKTEDSGSYYFDDADGELRPPDFRIILRDGTVLLVEVKLVPPGKEKKVKVRAKDMEATEAYARATGGRLLYAHYWSGPNLWTLVPPSAFQRDVGQQRLTVSAAMMANEMGILGDAFLGGKPPLTVSVLMDTGMEKSVEAEDESDQRLMTTAGVELSSAGKVIKDPAELKLAWFLAWHSGWIPTQRAQFDSLGRVARINYDFAPDVDKDQMREIAKQGFAFFGALSTLYTARFRRATTTDGGDIRALSEEPRPALMAQLVPEDYWEQDRILGLWKFNLKPQ</sequence>
<evidence type="ECO:0000313" key="1">
    <source>
        <dbReference type="EMBL" id="AQS68843.1"/>
    </source>
</evidence>
<keyword evidence="2" id="KW-1185">Reference proteome</keyword>
<dbReference type="AlphaFoldDB" id="A0A1S6JAT3"/>
<dbReference type="Proteomes" id="UP000189443">
    <property type="component" value="Chromosome"/>
</dbReference>
<dbReference type="GO" id="GO:0003676">
    <property type="term" value="F:nucleic acid binding"/>
    <property type="evidence" value="ECO:0007669"/>
    <property type="project" value="InterPro"/>
</dbReference>
<name>A0A1S6JAT3_9ACTN</name>
<proteinExistence type="predicted"/>
<accession>A0A1S6JAT3</accession>
<organism evidence="1 2">
    <name type="scientific">Streptomyces pactum</name>
    <dbReference type="NCBI Taxonomy" id="68249"/>
    <lineage>
        <taxon>Bacteria</taxon>
        <taxon>Bacillati</taxon>
        <taxon>Actinomycetota</taxon>
        <taxon>Actinomycetes</taxon>
        <taxon>Kitasatosporales</taxon>
        <taxon>Streptomycetaceae</taxon>
        <taxon>Streptomyces</taxon>
    </lineage>
</organism>
<protein>
    <submittedName>
        <fullName evidence="1">Uncharacterized protein</fullName>
    </submittedName>
</protein>
<reference evidence="1 2" key="1">
    <citation type="submission" date="2017-02" db="EMBL/GenBank/DDBJ databases">
        <title>Streptomyces pactum ACT12 Genome sequencing and assembly.</title>
        <authorList>
            <person name="Xue Q."/>
            <person name="Yan X."/>
            <person name="Jia L."/>
            <person name="Yan H."/>
        </authorList>
    </citation>
    <scope>NUCLEOTIDE SEQUENCE [LARGE SCALE GENOMIC DNA]</scope>
    <source>
        <strain evidence="1 2">ACT12</strain>
    </source>
</reference>
<dbReference type="EMBL" id="CP019724">
    <property type="protein sequence ID" value="AQS68843.1"/>
    <property type="molecule type" value="Genomic_DNA"/>
</dbReference>
<gene>
    <name evidence="1" type="ORF">B1H29_19660</name>
</gene>